<dbReference type="GO" id="GO:0033387">
    <property type="term" value="P:putrescine biosynthetic process from arginine, via ornithine"/>
    <property type="evidence" value="ECO:0007669"/>
    <property type="project" value="TreeGrafter"/>
</dbReference>
<dbReference type="InterPro" id="IPR009006">
    <property type="entry name" value="Ala_racemase/Decarboxylase_C"/>
</dbReference>
<evidence type="ECO:0000256" key="3">
    <source>
        <dbReference type="ARBA" id="ARBA00022898"/>
    </source>
</evidence>
<evidence type="ECO:0000313" key="8">
    <source>
        <dbReference type="EMBL" id="KAI1901687.1"/>
    </source>
</evidence>
<dbReference type="InterPro" id="IPR000183">
    <property type="entry name" value="Orn/DAP/Arg_de-COase"/>
</dbReference>
<name>A0A8T3E228_9TELE</name>
<keyword evidence="9" id="KW-1185">Reference proteome</keyword>
<keyword evidence="4" id="KW-0456">Lyase</keyword>
<evidence type="ECO:0000256" key="5">
    <source>
        <dbReference type="ARBA" id="ARBA00037173"/>
    </source>
</evidence>
<comment type="cofactor">
    <cofactor evidence="1 6">
        <name>pyridoxal 5'-phosphate</name>
        <dbReference type="ChEBI" id="CHEBI:597326"/>
    </cofactor>
</comment>
<dbReference type="PANTHER" id="PTHR11482:SF7">
    <property type="entry name" value="ANTIZYME INHIBITOR 1"/>
    <property type="match status" value="1"/>
</dbReference>
<keyword evidence="3 6" id="KW-0663">Pyridoxal phosphate</keyword>
<dbReference type="AlphaFoldDB" id="A0A8T3E228"/>
<dbReference type="Proteomes" id="UP000829720">
    <property type="component" value="Unassembled WGS sequence"/>
</dbReference>
<comment type="caution">
    <text evidence="8">The sequence shown here is derived from an EMBL/GenBank/DDBJ whole genome shotgun (WGS) entry which is preliminary data.</text>
</comment>
<dbReference type="OrthoDB" id="5034579at2759"/>
<feature type="active site" description="Proton donor" evidence="6">
    <location>
        <position position="440"/>
    </location>
</feature>
<dbReference type="GO" id="GO:0004586">
    <property type="term" value="F:ornithine decarboxylase activity"/>
    <property type="evidence" value="ECO:0007669"/>
    <property type="project" value="TreeGrafter"/>
</dbReference>
<comment type="similarity">
    <text evidence="2">Belongs to the Orn/Lys/Arg decarboxylase class-II family.</text>
</comment>
<feature type="domain" description="Orn/DAP/Arg decarboxylase 2 N-terminal" evidence="7">
    <location>
        <begin position="132"/>
        <end position="360"/>
    </location>
</feature>
<sequence length="516" mass="57401">MSKPRPVSTSLRSFFFNTHKKDALPEHLGRYLTARHFLCRSDSGGNSISCLFQIDAQLQDPTSSVLTLIRQPNLWLSDLRITVEMKGFTDEPNYTVEVLEGGVTLDDVIDDRIYEQALAEKSAFFVADLGVLMRQHILWQTHMSQVRPFYTLKCNSSPAVIQVLAALGTGFICANKSEVALVQNCGVDSEDIIYSGAYKQLSHIKHAAKSGIDSLVCDNEMELRKIARCHPTAKVLLQVATASPLEEMSMTFGCTLKNCRHLLQCAKQLHLQVVGVKFHLPVTCNNPQAYCHAVSDARCIFDMGEELGFNMNVLDIGGGFSHSALQLEQTGAAIRPLLDIYFPPQSGVHIIAELGDYYVSSSFTLAVNIIGKEVVCQDRRGQHSDEVSLNDEFLYYMNEGVYGSFASKLLENVIPVPIVHKKSLRVKEAVFPSSLWGPSCDRLDQVVEHCLLPELKVGDWVIFNNMGANSLGEPCTATQKLPVYYIITADDWYSMQEGGITLDTSMKNLLWVPYCL</sequence>
<evidence type="ECO:0000256" key="1">
    <source>
        <dbReference type="ARBA" id="ARBA00001933"/>
    </source>
</evidence>
<dbReference type="Gene3D" id="3.20.20.10">
    <property type="entry name" value="Alanine racemase"/>
    <property type="match status" value="1"/>
</dbReference>
<dbReference type="Gene3D" id="2.40.37.10">
    <property type="entry name" value="Lyase, Ornithine Decarboxylase, Chain A, domain 1"/>
    <property type="match status" value="1"/>
</dbReference>
<dbReference type="GO" id="GO:0042177">
    <property type="term" value="P:negative regulation of protein catabolic process"/>
    <property type="evidence" value="ECO:0007669"/>
    <property type="project" value="TreeGrafter"/>
</dbReference>
<evidence type="ECO:0000256" key="2">
    <source>
        <dbReference type="ARBA" id="ARBA00008872"/>
    </source>
</evidence>
<dbReference type="PANTHER" id="PTHR11482">
    <property type="entry name" value="ARGININE/DIAMINOPIMELATE/ORNITHINE DECARBOXYLASE"/>
    <property type="match status" value="1"/>
</dbReference>
<dbReference type="PRINTS" id="PR01179">
    <property type="entry name" value="ODADCRBXLASE"/>
</dbReference>
<dbReference type="SUPFAM" id="SSF50621">
    <property type="entry name" value="Alanine racemase C-terminal domain-like"/>
    <property type="match status" value="1"/>
</dbReference>
<reference evidence="8" key="1">
    <citation type="submission" date="2021-01" db="EMBL/GenBank/DDBJ databases">
        <authorList>
            <person name="Zahm M."/>
            <person name="Roques C."/>
            <person name="Cabau C."/>
            <person name="Klopp C."/>
            <person name="Donnadieu C."/>
            <person name="Jouanno E."/>
            <person name="Lampietro C."/>
            <person name="Louis A."/>
            <person name="Herpin A."/>
            <person name="Echchiki A."/>
            <person name="Berthelot C."/>
            <person name="Parey E."/>
            <person name="Roest-Crollius H."/>
            <person name="Braasch I."/>
            <person name="Postlethwait J."/>
            <person name="Bobe J."/>
            <person name="Montfort J."/>
            <person name="Bouchez O."/>
            <person name="Begum T."/>
            <person name="Mejri S."/>
            <person name="Adams A."/>
            <person name="Chen W.-J."/>
            <person name="Guiguen Y."/>
        </authorList>
    </citation>
    <scope>NUCLEOTIDE SEQUENCE</scope>
    <source>
        <tissue evidence="8">Blood</tissue>
    </source>
</reference>
<proteinExistence type="inferred from homology"/>
<dbReference type="PRINTS" id="PR01182">
    <property type="entry name" value="ORNDCRBXLASE"/>
</dbReference>
<dbReference type="InterPro" id="IPR029066">
    <property type="entry name" value="PLP-binding_barrel"/>
</dbReference>
<feature type="modified residue" description="N6-(pyridoxal phosphate)lysine" evidence="6">
    <location>
        <position position="153"/>
    </location>
</feature>
<evidence type="ECO:0000256" key="4">
    <source>
        <dbReference type="ARBA" id="ARBA00023239"/>
    </source>
</evidence>
<dbReference type="GO" id="GO:1902269">
    <property type="term" value="P:positive regulation of polyamine transmembrane transport"/>
    <property type="evidence" value="ECO:0007669"/>
    <property type="project" value="TreeGrafter"/>
</dbReference>
<dbReference type="FunFam" id="3.20.20.10:FF:000005">
    <property type="entry name" value="Ornithine decarboxylase"/>
    <property type="match status" value="1"/>
</dbReference>
<dbReference type="GO" id="GO:0042978">
    <property type="term" value="F:ornithine decarboxylase activator activity"/>
    <property type="evidence" value="ECO:0007669"/>
    <property type="project" value="TreeGrafter"/>
</dbReference>
<evidence type="ECO:0000259" key="7">
    <source>
        <dbReference type="Pfam" id="PF02784"/>
    </source>
</evidence>
<accession>A0A8T3E228</accession>
<evidence type="ECO:0000313" key="9">
    <source>
        <dbReference type="Proteomes" id="UP000829720"/>
    </source>
</evidence>
<comment type="function">
    <text evidence="5">Catalyzes the first and rate-limiting step of polyamine biosynthesis that converts ornithine into putrescine, which is the precursor for the polyamines, spermidine and spermine. Polyamines are essential for cell proliferation and are implicated in cellular processes, ranging from DNA replication to apoptosis.</text>
</comment>
<dbReference type="SUPFAM" id="SSF51419">
    <property type="entry name" value="PLP-binding barrel"/>
    <property type="match status" value="1"/>
</dbReference>
<dbReference type="InterPro" id="IPR022657">
    <property type="entry name" value="De-COase2_CS"/>
</dbReference>
<dbReference type="GO" id="GO:0005737">
    <property type="term" value="C:cytoplasm"/>
    <property type="evidence" value="ECO:0007669"/>
    <property type="project" value="TreeGrafter"/>
</dbReference>
<dbReference type="EMBL" id="JAERUA010000003">
    <property type="protein sequence ID" value="KAI1901687.1"/>
    <property type="molecule type" value="Genomic_DNA"/>
</dbReference>
<dbReference type="InterPro" id="IPR002433">
    <property type="entry name" value="Orn_de-COase"/>
</dbReference>
<dbReference type="InterPro" id="IPR022644">
    <property type="entry name" value="De-COase2_N"/>
</dbReference>
<evidence type="ECO:0000256" key="6">
    <source>
        <dbReference type="PIRSR" id="PIRSR600183-50"/>
    </source>
</evidence>
<protein>
    <recommendedName>
        <fullName evidence="7">Orn/DAP/Arg decarboxylase 2 N-terminal domain-containing protein</fullName>
    </recommendedName>
</protein>
<gene>
    <name evidence="8" type="ORF">AGOR_G00036960</name>
</gene>
<organism evidence="8 9">
    <name type="scientific">Albula goreensis</name>
    <dbReference type="NCBI Taxonomy" id="1534307"/>
    <lineage>
        <taxon>Eukaryota</taxon>
        <taxon>Metazoa</taxon>
        <taxon>Chordata</taxon>
        <taxon>Craniata</taxon>
        <taxon>Vertebrata</taxon>
        <taxon>Euteleostomi</taxon>
        <taxon>Actinopterygii</taxon>
        <taxon>Neopterygii</taxon>
        <taxon>Teleostei</taxon>
        <taxon>Albuliformes</taxon>
        <taxon>Albulidae</taxon>
        <taxon>Albula</taxon>
    </lineage>
</organism>
<dbReference type="PROSITE" id="PS00879">
    <property type="entry name" value="ODR_DC_2_2"/>
    <property type="match status" value="1"/>
</dbReference>
<dbReference type="Pfam" id="PF02784">
    <property type="entry name" value="Orn_Arg_deC_N"/>
    <property type="match status" value="1"/>
</dbReference>